<protein>
    <recommendedName>
        <fullName evidence="4">mannan endo-1,6-alpha-mannosidase</fullName>
        <ecNumber evidence="4">3.2.1.101</ecNumber>
    </recommendedName>
</protein>
<feature type="chain" id="PRO_5034672971" description="mannan endo-1,6-alpha-mannosidase" evidence="12">
    <location>
        <begin position="31"/>
        <end position="667"/>
    </location>
</feature>
<dbReference type="InterPro" id="IPR005198">
    <property type="entry name" value="Glyco_hydro_76"/>
</dbReference>
<feature type="transmembrane region" description="Helical" evidence="11">
    <location>
        <begin position="483"/>
        <end position="500"/>
    </location>
</feature>
<evidence type="ECO:0000256" key="3">
    <source>
        <dbReference type="ARBA" id="ARBA00009699"/>
    </source>
</evidence>
<evidence type="ECO:0000313" key="13">
    <source>
        <dbReference type="EMBL" id="KAF5656700.1"/>
    </source>
</evidence>
<evidence type="ECO:0000256" key="4">
    <source>
        <dbReference type="ARBA" id="ARBA00012350"/>
    </source>
</evidence>
<evidence type="ECO:0000256" key="8">
    <source>
        <dbReference type="ARBA" id="ARBA00023180"/>
    </source>
</evidence>
<dbReference type="GO" id="GO:0008496">
    <property type="term" value="F:mannan endo-1,6-alpha-mannosidase activity"/>
    <property type="evidence" value="ECO:0007669"/>
    <property type="project" value="UniProtKB-EC"/>
</dbReference>
<dbReference type="InterPro" id="IPR014480">
    <property type="entry name" value="Mannan-1_6-alpha_mannosidase"/>
</dbReference>
<feature type="compositionally biased region" description="Low complexity" evidence="10">
    <location>
        <begin position="518"/>
        <end position="527"/>
    </location>
</feature>
<proteinExistence type="inferred from homology"/>
<keyword evidence="5 12" id="KW-0732">Signal</keyword>
<evidence type="ECO:0000313" key="14">
    <source>
        <dbReference type="Proteomes" id="UP000567885"/>
    </source>
</evidence>
<feature type="region of interest" description="Disordered" evidence="10">
    <location>
        <begin position="582"/>
        <end position="667"/>
    </location>
</feature>
<dbReference type="EC" id="3.2.1.101" evidence="4"/>
<organism evidence="13 14">
    <name type="scientific">Fusarium heterosporum</name>
    <dbReference type="NCBI Taxonomy" id="42747"/>
    <lineage>
        <taxon>Eukaryota</taxon>
        <taxon>Fungi</taxon>
        <taxon>Dikarya</taxon>
        <taxon>Ascomycota</taxon>
        <taxon>Pezizomycotina</taxon>
        <taxon>Sordariomycetes</taxon>
        <taxon>Hypocreomycetidae</taxon>
        <taxon>Hypocreales</taxon>
        <taxon>Nectriaceae</taxon>
        <taxon>Fusarium</taxon>
        <taxon>Fusarium heterosporum species complex</taxon>
    </lineage>
</organism>
<evidence type="ECO:0000256" key="2">
    <source>
        <dbReference type="ARBA" id="ARBA00004308"/>
    </source>
</evidence>
<feature type="transmembrane region" description="Helical" evidence="11">
    <location>
        <begin position="443"/>
        <end position="463"/>
    </location>
</feature>
<keyword evidence="11" id="KW-1133">Transmembrane helix</keyword>
<comment type="catalytic activity">
    <reaction evidence="1">
        <text>Random hydrolysis of (1-&gt;6)-alpha-D-mannosidic linkages in unbranched (1-&gt;6)-mannans.</text>
        <dbReference type="EC" id="3.2.1.101"/>
    </reaction>
</comment>
<evidence type="ECO:0000256" key="12">
    <source>
        <dbReference type="SAM" id="SignalP"/>
    </source>
</evidence>
<dbReference type="InterPro" id="IPR008928">
    <property type="entry name" value="6-hairpin_glycosidase_sf"/>
</dbReference>
<feature type="compositionally biased region" description="Polar residues" evidence="10">
    <location>
        <begin position="611"/>
        <end position="640"/>
    </location>
</feature>
<evidence type="ECO:0000256" key="6">
    <source>
        <dbReference type="ARBA" id="ARBA00022801"/>
    </source>
</evidence>
<dbReference type="PANTHER" id="PTHR12145:SF36">
    <property type="entry name" value="MANNAN ENDO-1,6-ALPHA-MANNOSIDASE DCW1"/>
    <property type="match status" value="1"/>
</dbReference>
<keyword evidence="14" id="KW-1185">Reference proteome</keyword>
<comment type="similarity">
    <text evidence="3">Belongs to the glycosyl hydrolase 76 family.</text>
</comment>
<evidence type="ECO:0000256" key="11">
    <source>
        <dbReference type="SAM" id="Phobius"/>
    </source>
</evidence>
<dbReference type="GO" id="GO:0016052">
    <property type="term" value="P:carbohydrate catabolic process"/>
    <property type="evidence" value="ECO:0007669"/>
    <property type="project" value="InterPro"/>
</dbReference>
<name>A0A8H5STC7_FUSHE</name>
<dbReference type="Proteomes" id="UP000567885">
    <property type="component" value="Unassembled WGS sequence"/>
</dbReference>
<keyword evidence="6" id="KW-0378">Hydrolase</keyword>
<feature type="region of interest" description="Disordered" evidence="10">
    <location>
        <begin position="403"/>
        <end position="427"/>
    </location>
</feature>
<comment type="subcellular location">
    <subcellularLocation>
        <location evidence="2">Endomembrane system</location>
    </subcellularLocation>
</comment>
<keyword evidence="7 11" id="KW-0472">Membrane</keyword>
<dbReference type="GO" id="GO:0012505">
    <property type="term" value="C:endomembrane system"/>
    <property type="evidence" value="ECO:0007669"/>
    <property type="project" value="UniProtKB-SubCell"/>
</dbReference>
<keyword evidence="9" id="KW-0326">Glycosidase</keyword>
<dbReference type="PANTHER" id="PTHR12145">
    <property type="entry name" value="MANNAN ENDO-1,6-ALPHA-MANNOSIDASE DCW1"/>
    <property type="match status" value="1"/>
</dbReference>
<dbReference type="EMBL" id="JAAGWQ010000326">
    <property type="protein sequence ID" value="KAF5656700.1"/>
    <property type="molecule type" value="Genomic_DNA"/>
</dbReference>
<feature type="signal peptide" evidence="12">
    <location>
        <begin position="1"/>
        <end position="30"/>
    </location>
</feature>
<sequence length="667" mass="71472">MRLTSTSEPRLGAGGIIAALLLTLHPLVSAFQLDPNSTSSITSIAKKIAKDMVGMYHGNEPGGTPGLLPEPYYWWYAGAFMGTLVDYWAYTGDDQYVELTKQALLFQVGDHDDYMPINQTRTEGNDDQGFWALTVMSAAEFNFPHPDPSEPQWLGLAQAVFNTQAARWDTEHCGGGLRWQIFEWNKGFDYKNSISQACFFALGARLALFTGNESYADWADKTWEWMEGTEFIDPKTYYVYDGGHIGNNCTKLVPYQFSYNAGGMILGAAAMYNFTESPVWKTRLDNLLEGAKVFFQGPQKNIMSEVACEPVKLCNLDQTSFKAYLSRWLAVTTQWAPHTRDTIMPLLRASAVAATDKCTGGENGQMCGLYWTKDKFEGEITVGQEMAALEVTLACMIQDRPAPLTKDTGGTSKANPGGGGADIGRTTPDLDYKPLPAGDKAGAAILTLLIITGLLAGMLWIFFDETSASGPVDQMRSFGSSTTATLAALATGGGAAAVLGHKKKSNLNEKNAGVFQASSNSSSQVSAGKQVANNSSIQPGVINSQNTGQHRRVSSMPMGWPQNPVMRGSAAYDSDGIYPASASARHSRGDWAVGGVGDSSSGLGSSAGGNRSYTQQEVPTGNTTPGIEQHSPPQEGNNKSAIHLTEGVEPVPGNQQQGPSGTIGVAQ</sequence>
<evidence type="ECO:0000256" key="1">
    <source>
        <dbReference type="ARBA" id="ARBA00001452"/>
    </source>
</evidence>
<keyword evidence="11" id="KW-0812">Transmembrane</keyword>
<dbReference type="OrthoDB" id="4187847at2759"/>
<comment type="caution">
    <text evidence="13">The sequence shown here is derived from an EMBL/GenBank/DDBJ whole genome shotgun (WGS) entry which is preliminary data.</text>
</comment>
<dbReference type="SUPFAM" id="SSF48208">
    <property type="entry name" value="Six-hairpin glycosidases"/>
    <property type="match status" value="1"/>
</dbReference>
<feature type="compositionally biased region" description="Polar residues" evidence="10">
    <location>
        <begin position="531"/>
        <end position="548"/>
    </location>
</feature>
<dbReference type="AlphaFoldDB" id="A0A8H5STC7"/>
<keyword evidence="8" id="KW-0325">Glycoprotein</keyword>
<accession>A0A8H5STC7</accession>
<reference evidence="13 14" key="1">
    <citation type="submission" date="2020-05" db="EMBL/GenBank/DDBJ databases">
        <title>Identification and distribution of gene clusters putatively required for synthesis of sphingolipid metabolism inhibitors in phylogenetically diverse species of the filamentous fungus Fusarium.</title>
        <authorList>
            <person name="Kim H.-S."/>
            <person name="Busman M."/>
            <person name="Brown D.W."/>
            <person name="Divon H."/>
            <person name="Uhlig S."/>
            <person name="Proctor R.H."/>
        </authorList>
    </citation>
    <scope>NUCLEOTIDE SEQUENCE [LARGE SCALE GENOMIC DNA]</scope>
    <source>
        <strain evidence="13 14">NRRL 20693</strain>
    </source>
</reference>
<feature type="region of interest" description="Disordered" evidence="10">
    <location>
        <begin position="518"/>
        <end position="562"/>
    </location>
</feature>
<evidence type="ECO:0000256" key="10">
    <source>
        <dbReference type="SAM" id="MobiDB-lite"/>
    </source>
</evidence>
<dbReference type="FunFam" id="1.50.10.20:FF:000006">
    <property type="entry name" value="Mannan endo-1,6-alpha-mannosidase"/>
    <property type="match status" value="1"/>
</dbReference>
<dbReference type="GO" id="GO:0009272">
    <property type="term" value="P:fungal-type cell wall biogenesis"/>
    <property type="evidence" value="ECO:0007669"/>
    <property type="project" value="TreeGrafter"/>
</dbReference>
<evidence type="ECO:0000256" key="9">
    <source>
        <dbReference type="ARBA" id="ARBA00023295"/>
    </source>
</evidence>
<gene>
    <name evidence="13" type="ORF">FHETE_10858</name>
</gene>
<dbReference type="Gene3D" id="1.50.10.20">
    <property type="match status" value="1"/>
</dbReference>
<evidence type="ECO:0000256" key="7">
    <source>
        <dbReference type="ARBA" id="ARBA00023136"/>
    </source>
</evidence>
<evidence type="ECO:0000256" key="5">
    <source>
        <dbReference type="ARBA" id="ARBA00022729"/>
    </source>
</evidence>
<dbReference type="Pfam" id="PF03663">
    <property type="entry name" value="Glyco_hydro_76"/>
    <property type="match status" value="1"/>
</dbReference>